<dbReference type="GO" id="GO:0005506">
    <property type="term" value="F:iron ion binding"/>
    <property type="evidence" value="ECO:0007669"/>
    <property type="project" value="InterPro"/>
</dbReference>
<proteinExistence type="inferred from homology"/>
<dbReference type="HOGENOM" id="CLU_044078_1_0_11"/>
<gene>
    <name evidence="7" type="ORF">CGLY_11835</name>
</gene>
<dbReference type="OrthoDB" id="3872700at2"/>
<feature type="binding site" evidence="5">
    <location>
        <position position="108"/>
    </location>
    <ligand>
        <name>Fe cation</name>
        <dbReference type="ChEBI" id="CHEBI:24875"/>
    </ligand>
</feature>
<keyword evidence="8" id="KW-1185">Reference proteome</keyword>
<dbReference type="Proteomes" id="UP000023703">
    <property type="component" value="Chromosome"/>
</dbReference>
<evidence type="ECO:0000256" key="2">
    <source>
        <dbReference type="ARBA" id="ARBA00022723"/>
    </source>
</evidence>
<dbReference type="EMBL" id="CP006842">
    <property type="protein sequence ID" value="AHW64809.1"/>
    <property type="molecule type" value="Genomic_DNA"/>
</dbReference>
<evidence type="ECO:0000313" key="7">
    <source>
        <dbReference type="EMBL" id="AHW64809.1"/>
    </source>
</evidence>
<evidence type="ECO:0000256" key="5">
    <source>
        <dbReference type="PIRSR" id="PIRSR019543-2"/>
    </source>
</evidence>
<comment type="similarity">
    <text evidence="1">Belongs to the clavaminate synthase family.</text>
</comment>
<dbReference type="RefSeq" id="WP_052540135.1">
    <property type="nucleotide sequence ID" value="NZ_CP006842.1"/>
</dbReference>
<dbReference type="eggNOG" id="COG2175">
    <property type="taxonomic scope" value="Bacteria"/>
</dbReference>
<feature type="binding site" evidence="5">
    <location>
        <position position="106"/>
    </location>
    <ligand>
        <name>Fe cation</name>
        <dbReference type="ChEBI" id="CHEBI:24875"/>
    </ligand>
</feature>
<feature type="domain" description="TauD/TfdA-like" evidence="6">
    <location>
        <begin position="51"/>
        <end position="260"/>
    </location>
</feature>
<evidence type="ECO:0000256" key="1">
    <source>
        <dbReference type="ARBA" id="ARBA00008425"/>
    </source>
</evidence>
<dbReference type="Gene3D" id="3.60.130.10">
    <property type="entry name" value="Clavaminate synthase-like"/>
    <property type="match status" value="1"/>
</dbReference>
<accession>X5DU74</accession>
<dbReference type="STRING" id="1404245.CGLY_11835"/>
<keyword evidence="3" id="KW-0560">Oxidoreductase</keyword>
<sequence length="288" mass="32201">MTTTQTDTLFKTVSDFRARREAGHGPAFTFLTGAPIDDELPATPTGPQDFPETPVTDQTLETIVSALGQPCGYADEQDGRLFHNIRPVQGEESRAENTGSVKFEFHTENVHHPFRPDYLILIGLRVDHDRQARTRVAEASHAVDLLTPEDLEILQQPKFISGFPSSFTRGDGVARNTHPHQVLRRTADRWYLRFNSHTTKGIDDDAQRAAENLITALESVSEDIELTPGDVVVVDNHCAAHGRTPFNPRYDGADRWLKRSFGISGAPAWARWDNETVFPRCSELIDSL</sequence>
<dbReference type="GO" id="GO:0016491">
    <property type="term" value="F:oxidoreductase activity"/>
    <property type="evidence" value="ECO:0007669"/>
    <property type="project" value="UniProtKB-KW"/>
</dbReference>
<dbReference type="KEGG" id="cgy:CGLY_11835"/>
<name>X5DU74_9CORY</name>
<reference evidence="7 8" key="1">
    <citation type="journal article" date="2015" name="Int. J. Syst. Evol. Microbiol.">
        <title>Revisiting Corynebacterium glyciniphilum (ex Kubota et al., 1972) sp. nov., nom. rev., isolated from putrefied banana.</title>
        <authorList>
            <person name="Al-Dilaimi A."/>
            <person name="Bednarz H."/>
            <person name="Lomker A."/>
            <person name="Niehaus K."/>
            <person name="Kalinowski J."/>
            <person name="Ruckert C."/>
        </authorList>
    </citation>
    <scope>NUCLEOTIDE SEQUENCE [LARGE SCALE GENOMIC DNA]</scope>
    <source>
        <strain evidence="7">AJ 3170</strain>
    </source>
</reference>
<evidence type="ECO:0000256" key="3">
    <source>
        <dbReference type="ARBA" id="ARBA00023002"/>
    </source>
</evidence>
<dbReference type="InterPro" id="IPR042098">
    <property type="entry name" value="TauD-like_sf"/>
</dbReference>
<protein>
    <submittedName>
        <fullName evidence="7">Putative oxygenase</fullName>
    </submittedName>
</protein>
<evidence type="ECO:0000256" key="4">
    <source>
        <dbReference type="ARBA" id="ARBA00023004"/>
    </source>
</evidence>
<dbReference type="Pfam" id="PF02668">
    <property type="entry name" value="TauD"/>
    <property type="match status" value="1"/>
</dbReference>
<dbReference type="PIRSF" id="PIRSF019543">
    <property type="entry name" value="Clavaminate_syn"/>
    <property type="match status" value="1"/>
</dbReference>
<keyword evidence="4 5" id="KW-0408">Iron</keyword>
<dbReference type="InterPro" id="IPR003819">
    <property type="entry name" value="TauD/TfdA-like"/>
</dbReference>
<evidence type="ECO:0000313" key="8">
    <source>
        <dbReference type="Proteomes" id="UP000023703"/>
    </source>
</evidence>
<organism evidence="7 8">
    <name type="scientific">Corynebacterium glyciniphilum AJ 3170</name>
    <dbReference type="NCBI Taxonomy" id="1404245"/>
    <lineage>
        <taxon>Bacteria</taxon>
        <taxon>Bacillati</taxon>
        <taxon>Actinomycetota</taxon>
        <taxon>Actinomycetes</taxon>
        <taxon>Mycobacteriales</taxon>
        <taxon>Corynebacteriaceae</taxon>
        <taxon>Corynebacterium</taxon>
    </lineage>
</organism>
<dbReference type="AlphaFoldDB" id="X5DU74"/>
<keyword evidence="2 5" id="KW-0479">Metal-binding</keyword>
<evidence type="ECO:0000259" key="6">
    <source>
        <dbReference type="Pfam" id="PF02668"/>
    </source>
</evidence>
<dbReference type="SUPFAM" id="SSF51197">
    <property type="entry name" value="Clavaminate synthase-like"/>
    <property type="match status" value="1"/>
</dbReference>
<dbReference type="InterPro" id="IPR014503">
    <property type="entry name" value="Clavaminate_syn-like"/>
</dbReference>